<dbReference type="PROSITE" id="PS51755">
    <property type="entry name" value="OMPR_PHOB"/>
    <property type="match status" value="1"/>
</dbReference>
<organism evidence="5 6">
    <name type="scientific">Sphingomicrobium lutaoense</name>
    <dbReference type="NCBI Taxonomy" id="515949"/>
    <lineage>
        <taxon>Bacteria</taxon>
        <taxon>Pseudomonadati</taxon>
        <taxon>Pseudomonadota</taxon>
        <taxon>Alphaproteobacteria</taxon>
        <taxon>Sphingomonadales</taxon>
        <taxon>Sphingomonadaceae</taxon>
        <taxon>Sphingomicrobium</taxon>
    </lineage>
</organism>
<feature type="DNA-binding region" description="OmpR/PhoB-type" evidence="2">
    <location>
        <begin position="3"/>
        <end position="101"/>
    </location>
</feature>
<feature type="transmembrane region" description="Helical" evidence="3">
    <location>
        <begin position="223"/>
        <end position="242"/>
    </location>
</feature>
<dbReference type="Proteomes" id="UP000578569">
    <property type="component" value="Unassembled WGS sequence"/>
</dbReference>
<dbReference type="Pfam" id="PF00486">
    <property type="entry name" value="Trans_reg_C"/>
    <property type="match status" value="1"/>
</dbReference>
<dbReference type="RefSeq" id="WP_183934326.1">
    <property type="nucleotide sequence ID" value="NZ_JACICF010000002.1"/>
</dbReference>
<evidence type="ECO:0000256" key="3">
    <source>
        <dbReference type="SAM" id="Phobius"/>
    </source>
</evidence>
<gene>
    <name evidence="5" type="ORF">FHS50_002043</name>
</gene>
<keyword evidence="3" id="KW-1133">Transmembrane helix</keyword>
<evidence type="ECO:0000256" key="2">
    <source>
        <dbReference type="PROSITE-ProRule" id="PRU01091"/>
    </source>
</evidence>
<dbReference type="GO" id="GO:0003677">
    <property type="term" value="F:DNA binding"/>
    <property type="evidence" value="ECO:0007669"/>
    <property type="project" value="UniProtKB-UniRule"/>
</dbReference>
<keyword evidence="3" id="KW-0812">Transmembrane</keyword>
<evidence type="ECO:0000256" key="1">
    <source>
        <dbReference type="ARBA" id="ARBA00023125"/>
    </source>
</evidence>
<dbReference type="InterPro" id="IPR016032">
    <property type="entry name" value="Sig_transdc_resp-reg_C-effctor"/>
</dbReference>
<keyword evidence="6" id="KW-1185">Reference proteome</keyword>
<proteinExistence type="predicted"/>
<dbReference type="EMBL" id="JACICF010000002">
    <property type="protein sequence ID" value="MBB3764981.1"/>
    <property type="molecule type" value="Genomic_DNA"/>
</dbReference>
<feature type="transmembrane region" description="Helical" evidence="3">
    <location>
        <begin position="186"/>
        <end position="208"/>
    </location>
</feature>
<feature type="transmembrane region" description="Helical" evidence="3">
    <location>
        <begin position="153"/>
        <end position="174"/>
    </location>
</feature>
<dbReference type="AlphaFoldDB" id="A0A839YXR7"/>
<sequence>MTAQLIRFDPFTLDLREQQLLRGDEPVPLQPRPFDLLALLAAHPGRLFAKDELFERVWPGVIVGDEALTQAIKEVRKALGDDAAAPRFIETVPKRGYRFIAKVDAAGGDSGPTANLLAPVLAGTAGGAVAGLVGGLVYGLIAGLGNDAAMPILFVMTILTMLLAALGALGVSAGMALASRVMRQPFLFSAVGGAIGGFIVGDLFHLIASGSFSLFFGSPHDQFTGGLEGLILGAMVAMGARAGGGPEARWPRPAIGGAIGGAGAGILIALLGGKLMAASLAGLARRFHGSQLDLGLFGRLAGEDGFGPLAQALVAGGEGLLFGGLVTAAILWRKR</sequence>
<dbReference type="GO" id="GO:0006355">
    <property type="term" value="P:regulation of DNA-templated transcription"/>
    <property type="evidence" value="ECO:0007669"/>
    <property type="project" value="InterPro"/>
</dbReference>
<feature type="domain" description="OmpR/PhoB-type" evidence="4">
    <location>
        <begin position="3"/>
        <end position="101"/>
    </location>
</feature>
<protein>
    <submittedName>
        <fullName evidence="5">DNA-binding winged helix-turn-helix (WHTH) protein</fullName>
    </submittedName>
</protein>
<dbReference type="CDD" id="cd00383">
    <property type="entry name" value="trans_reg_C"/>
    <property type="match status" value="1"/>
</dbReference>
<feature type="transmembrane region" description="Helical" evidence="3">
    <location>
        <begin position="309"/>
        <end position="332"/>
    </location>
</feature>
<evidence type="ECO:0000313" key="5">
    <source>
        <dbReference type="EMBL" id="MBB3764981.1"/>
    </source>
</evidence>
<evidence type="ECO:0000259" key="4">
    <source>
        <dbReference type="PROSITE" id="PS51755"/>
    </source>
</evidence>
<dbReference type="InterPro" id="IPR036388">
    <property type="entry name" value="WH-like_DNA-bd_sf"/>
</dbReference>
<dbReference type="SUPFAM" id="SSF46894">
    <property type="entry name" value="C-terminal effector domain of the bipartite response regulators"/>
    <property type="match status" value="1"/>
</dbReference>
<keyword evidence="1 2" id="KW-0238">DNA-binding</keyword>
<reference evidence="5 6" key="1">
    <citation type="submission" date="2020-08" db="EMBL/GenBank/DDBJ databases">
        <title>Genomic Encyclopedia of Type Strains, Phase IV (KMG-IV): sequencing the most valuable type-strain genomes for metagenomic binning, comparative biology and taxonomic classification.</title>
        <authorList>
            <person name="Goeker M."/>
        </authorList>
    </citation>
    <scope>NUCLEOTIDE SEQUENCE [LARGE SCALE GENOMIC DNA]</scope>
    <source>
        <strain evidence="5 6">DSM 24194</strain>
    </source>
</reference>
<keyword evidence="3" id="KW-0472">Membrane</keyword>
<dbReference type="GO" id="GO:0000160">
    <property type="term" value="P:phosphorelay signal transduction system"/>
    <property type="evidence" value="ECO:0007669"/>
    <property type="project" value="InterPro"/>
</dbReference>
<accession>A0A839YXR7</accession>
<dbReference type="InterPro" id="IPR001867">
    <property type="entry name" value="OmpR/PhoB-type_DNA-bd"/>
</dbReference>
<comment type="caution">
    <text evidence="5">The sequence shown here is derived from an EMBL/GenBank/DDBJ whole genome shotgun (WGS) entry which is preliminary data.</text>
</comment>
<name>A0A839YXR7_9SPHN</name>
<dbReference type="Gene3D" id="1.10.10.10">
    <property type="entry name" value="Winged helix-like DNA-binding domain superfamily/Winged helix DNA-binding domain"/>
    <property type="match status" value="1"/>
</dbReference>
<evidence type="ECO:0000313" key="6">
    <source>
        <dbReference type="Proteomes" id="UP000578569"/>
    </source>
</evidence>
<feature type="transmembrane region" description="Helical" evidence="3">
    <location>
        <begin position="116"/>
        <end position="141"/>
    </location>
</feature>
<dbReference type="SMART" id="SM00862">
    <property type="entry name" value="Trans_reg_C"/>
    <property type="match status" value="1"/>
</dbReference>
<feature type="transmembrane region" description="Helical" evidence="3">
    <location>
        <begin position="254"/>
        <end position="273"/>
    </location>
</feature>